<evidence type="ECO:0000256" key="1">
    <source>
        <dbReference type="SAM" id="MobiDB-lite"/>
    </source>
</evidence>
<dbReference type="Pfam" id="PF08268">
    <property type="entry name" value="FBA_3"/>
    <property type="match status" value="1"/>
</dbReference>
<dbReference type="SUPFAM" id="SSF81383">
    <property type="entry name" value="F-box domain"/>
    <property type="match status" value="1"/>
</dbReference>
<dbReference type="PANTHER" id="PTHR31672:SF13">
    <property type="entry name" value="F-BOX PROTEIN CPR30-LIKE"/>
    <property type="match status" value="1"/>
</dbReference>
<dbReference type="InterPro" id="IPR001810">
    <property type="entry name" value="F-box_dom"/>
</dbReference>
<evidence type="ECO:0000313" key="3">
    <source>
        <dbReference type="EMBL" id="CAL1352362.1"/>
    </source>
</evidence>
<dbReference type="InterPro" id="IPR013187">
    <property type="entry name" value="F-box-assoc_dom_typ3"/>
</dbReference>
<dbReference type="NCBIfam" id="TIGR01640">
    <property type="entry name" value="F_box_assoc_1"/>
    <property type="match status" value="1"/>
</dbReference>
<dbReference type="Gene3D" id="1.20.1280.50">
    <property type="match status" value="1"/>
</dbReference>
<dbReference type="AlphaFoldDB" id="A0AAV2C760"/>
<feature type="domain" description="F-box" evidence="2">
    <location>
        <begin position="1"/>
        <end position="44"/>
    </location>
</feature>
<feature type="compositionally biased region" description="Basic residues" evidence="1">
    <location>
        <begin position="397"/>
        <end position="407"/>
    </location>
</feature>
<gene>
    <name evidence="3" type="ORF">LTRI10_LOCUS336</name>
</gene>
<dbReference type="CDD" id="cd22157">
    <property type="entry name" value="F-box_AtFBW1-like"/>
    <property type="match status" value="1"/>
</dbReference>
<evidence type="ECO:0000259" key="2">
    <source>
        <dbReference type="PROSITE" id="PS50181"/>
    </source>
</evidence>
<evidence type="ECO:0000313" key="4">
    <source>
        <dbReference type="Proteomes" id="UP001497516"/>
    </source>
</evidence>
<sequence length="420" mass="47039">MSDYLPFDLITNILLRLPVAAILRCRGVCKPWLSLIDSPRFAKLQMDYSAATTKNAALFVLEDDGCENGDLHFAPYIDGIRRETCLDFRSNPSSSAQVSVKIPRECVTLFGCCNGLLCFGLDFENAIITNPATRRSHVTPPLTNLLSFGSKGDCIYRYGCGFGYDSVSGDYKVVKVNQVLESAEIEFSFHSELVSYGVRSNSSASMTFPYYLASAEKLGVFVGGAIHWLVHKEPYVRNVIVGFDLGRSECREVPQPEYRHGESLSVRIGELGKCLCIFANYGDNGVDVWMMKEYGVRESWSVMLSVPHPGLCYDDGIRSLGFSTTGQEILLQLDCKRLVWYDLKKNPGKDAAEEITIHGLEKKFMEAIVCFGSLVSPDGKFPSDELEVDKQQQKPRLLQKKKKKKKKRDDFLSTGFKLKL</sequence>
<organism evidence="3 4">
    <name type="scientific">Linum trigynum</name>
    <dbReference type="NCBI Taxonomy" id="586398"/>
    <lineage>
        <taxon>Eukaryota</taxon>
        <taxon>Viridiplantae</taxon>
        <taxon>Streptophyta</taxon>
        <taxon>Embryophyta</taxon>
        <taxon>Tracheophyta</taxon>
        <taxon>Spermatophyta</taxon>
        <taxon>Magnoliopsida</taxon>
        <taxon>eudicotyledons</taxon>
        <taxon>Gunneridae</taxon>
        <taxon>Pentapetalae</taxon>
        <taxon>rosids</taxon>
        <taxon>fabids</taxon>
        <taxon>Malpighiales</taxon>
        <taxon>Linaceae</taxon>
        <taxon>Linum</taxon>
    </lineage>
</organism>
<dbReference type="SMART" id="SM00256">
    <property type="entry name" value="FBOX"/>
    <property type="match status" value="1"/>
</dbReference>
<dbReference type="Pfam" id="PF00646">
    <property type="entry name" value="F-box"/>
    <property type="match status" value="1"/>
</dbReference>
<feature type="region of interest" description="Disordered" evidence="1">
    <location>
        <begin position="384"/>
        <end position="420"/>
    </location>
</feature>
<dbReference type="InterPro" id="IPR017451">
    <property type="entry name" value="F-box-assoc_interact_dom"/>
</dbReference>
<dbReference type="EMBL" id="OZ034813">
    <property type="protein sequence ID" value="CAL1352362.1"/>
    <property type="molecule type" value="Genomic_DNA"/>
</dbReference>
<dbReference type="PANTHER" id="PTHR31672">
    <property type="entry name" value="BNACNNG10540D PROTEIN"/>
    <property type="match status" value="1"/>
</dbReference>
<dbReference type="InterPro" id="IPR050796">
    <property type="entry name" value="SCF_F-box_component"/>
</dbReference>
<dbReference type="InterPro" id="IPR036047">
    <property type="entry name" value="F-box-like_dom_sf"/>
</dbReference>
<accession>A0AAV2C760</accession>
<keyword evidence="4" id="KW-1185">Reference proteome</keyword>
<name>A0AAV2C760_9ROSI</name>
<dbReference type="Proteomes" id="UP001497516">
    <property type="component" value="Chromosome 1"/>
</dbReference>
<dbReference type="PROSITE" id="PS50181">
    <property type="entry name" value="FBOX"/>
    <property type="match status" value="1"/>
</dbReference>
<reference evidence="3 4" key="1">
    <citation type="submission" date="2024-04" db="EMBL/GenBank/DDBJ databases">
        <authorList>
            <person name="Fracassetti M."/>
        </authorList>
    </citation>
    <scope>NUCLEOTIDE SEQUENCE [LARGE SCALE GENOMIC DNA]</scope>
</reference>
<proteinExistence type="predicted"/>
<protein>
    <recommendedName>
        <fullName evidence="2">F-box domain-containing protein</fullName>
    </recommendedName>
</protein>